<evidence type="ECO:0000313" key="2">
    <source>
        <dbReference type="EMBL" id="PMD40094.1"/>
    </source>
</evidence>
<dbReference type="EMBL" id="KZ613946">
    <property type="protein sequence ID" value="PMD40094.1"/>
    <property type="molecule type" value="Genomic_DNA"/>
</dbReference>
<evidence type="ECO:0000256" key="1">
    <source>
        <dbReference type="SAM" id="MobiDB-lite"/>
    </source>
</evidence>
<keyword evidence="3" id="KW-1185">Reference proteome</keyword>
<organism evidence="2 3">
    <name type="scientific">Hyaloscypha variabilis (strain UAMH 11265 / GT02V1 / F)</name>
    <name type="common">Meliniomyces variabilis</name>
    <dbReference type="NCBI Taxonomy" id="1149755"/>
    <lineage>
        <taxon>Eukaryota</taxon>
        <taxon>Fungi</taxon>
        <taxon>Dikarya</taxon>
        <taxon>Ascomycota</taxon>
        <taxon>Pezizomycotina</taxon>
        <taxon>Leotiomycetes</taxon>
        <taxon>Helotiales</taxon>
        <taxon>Hyaloscyphaceae</taxon>
        <taxon>Hyaloscypha</taxon>
        <taxon>Hyaloscypha variabilis</taxon>
    </lineage>
</organism>
<evidence type="ECO:0000313" key="3">
    <source>
        <dbReference type="Proteomes" id="UP000235786"/>
    </source>
</evidence>
<sequence>MHEHGGGVTPTVKQRLSGGFAPTQVCTYCSQTLWLFGRLHNSNNNAAIDADLQSCVQQVVAAFCPTLRDGPAWRGKVQRDGWAPGLTFGLHQVASRIYPRALAALFLHQKLDGSFCAESAARVRDSMFFLFGGLPEEGAGKRPAPESGEEIGCAGQGPGGPGPEGRAVGTQGALIRISETGQGPPVVAVVSEQWDVLPAVAWRASRLCRLAVTPANGEGESARAVRRRCASTAGTLQVQLAFDFEKLAAYADANANASST</sequence>
<dbReference type="Proteomes" id="UP000235786">
    <property type="component" value="Unassembled WGS sequence"/>
</dbReference>
<gene>
    <name evidence="2" type="ORF">L207DRAFT_583921</name>
</gene>
<proteinExistence type="predicted"/>
<reference evidence="2 3" key="1">
    <citation type="submission" date="2016-04" db="EMBL/GenBank/DDBJ databases">
        <title>A degradative enzymes factory behind the ericoid mycorrhizal symbiosis.</title>
        <authorList>
            <consortium name="DOE Joint Genome Institute"/>
            <person name="Martino E."/>
            <person name="Morin E."/>
            <person name="Grelet G."/>
            <person name="Kuo A."/>
            <person name="Kohler A."/>
            <person name="Daghino S."/>
            <person name="Barry K."/>
            <person name="Choi C."/>
            <person name="Cichocki N."/>
            <person name="Clum A."/>
            <person name="Copeland A."/>
            <person name="Hainaut M."/>
            <person name="Haridas S."/>
            <person name="Labutti K."/>
            <person name="Lindquist E."/>
            <person name="Lipzen A."/>
            <person name="Khouja H.-R."/>
            <person name="Murat C."/>
            <person name="Ohm R."/>
            <person name="Olson A."/>
            <person name="Spatafora J."/>
            <person name="Veneault-Fourrey C."/>
            <person name="Henrissat B."/>
            <person name="Grigoriev I."/>
            <person name="Martin F."/>
            <person name="Perotto S."/>
        </authorList>
    </citation>
    <scope>NUCLEOTIDE SEQUENCE [LARGE SCALE GENOMIC DNA]</scope>
    <source>
        <strain evidence="2 3">F</strain>
    </source>
</reference>
<feature type="region of interest" description="Disordered" evidence="1">
    <location>
        <begin position="139"/>
        <end position="168"/>
    </location>
</feature>
<dbReference type="AlphaFoldDB" id="A0A2J6RNJ7"/>
<feature type="compositionally biased region" description="Gly residues" evidence="1">
    <location>
        <begin position="154"/>
        <end position="163"/>
    </location>
</feature>
<accession>A0A2J6RNJ7</accession>
<protein>
    <submittedName>
        <fullName evidence="2">Uncharacterized protein</fullName>
    </submittedName>
</protein>
<name>A0A2J6RNJ7_HYAVF</name>